<evidence type="ECO:0000313" key="2">
    <source>
        <dbReference type="Proteomes" id="UP000005867"/>
    </source>
</evidence>
<dbReference type="STRING" id="1104324.P186_1303"/>
<sequence length="40" mass="5082">MKEEYMEEVEKRLNRLLEINRRLLTHLEEINRLLSERQKK</sequence>
<dbReference type="Proteomes" id="UP000005867">
    <property type="component" value="Chromosome"/>
</dbReference>
<dbReference type="RefSeq" id="WP_014288560.1">
    <property type="nucleotide sequence ID" value="NC_016645.1"/>
</dbReference>
<keyword evidence="2" id="KW-1185">Reference proteome</keyword>
<dbReference type="BioCyc" id="PSP1104324:GJSN-1277-MONOMER"/>
<dbReference type="HOGENOM" id="CLU_3283010_0_0_2"/>
<evidence type="ECO:0000313" key="1">
    <source>
        <dbReference type="EMBL" id="AET32732.1"/>
    </source>
</evidence>
<gene>
    <name evidence="1" type="ORF">P186_1303</name>
</gene>
<organism evidence="1 2">
    <name type="scientific">Pyrobaculum ferrireducens</name>
    <dbReference type="NCBI Taxonomy" id="1104324"/>
    <lineage>
        <taxon>Archaea</taxon>
        <taxon>Thermoproteota</taxon>
        <taxon>Thermoprotei</taxon>
        <taxon>Thermoproteales</taxon>
        <taxon>Thermoproteaceae</taxon>
        <taxon>Pyrobaculum</taxon>
    </lineage>
</organism>
<dbReference type="KEGG" id="pyr:P186_1303"/>
<proteinExistence type="predicted"/>
<name>G7VDE7_9CREN</name>
<dbReference type="AlphaFoldDB" id="G7VDE7"/>
<dbReference type="GeneID" id="74305734"/>
<protein>
    <submittedName>
        <fullName evidence="1">Uncharacterized protein</fullName>
    </submittedName>
</protein>
<reference evidence="1 2" key="1">
    <citation type="journal article" date="2012" name="J. Bacteriol.">
        <title>Complete genome sequence of strain 1860, a crenarchaeon of the genus pyrobaculum able to grow with various electron acceptors.</title>
        <authorList>
            <person name="Mardanov A.V."/>
            <person name="Gumerov V.M."/>
            <person name="Slobodkina G.B."/>
            <person name="Beletsky A.V."/>
            <person name="Bonch-Osmolovskaya E.A."/>
            <person name="Ravin N.V."/>
            <person name="Skryabin K.G."/>
        </authorList>
    </citation>
    <scope>NUCLEOTIDE SEQUENCE [LARGE SCALE GENOMIC DNA]</scope>
    <source>
        <strain evidence="1 2">1860</strain>
    </source>
</reference>
<accession>G7VDE7</accession>
<dbReference type="EMBL" id="CP003098">
    <property type="protein sequence ID" value="AET32732.1"/>
    <property type="molecule type" value="Genomic_DNA"/>
</dbReference>